<keyword evidence="12" id="KW-1185">Reference proteome</keyword>
<evidence type="ECO:0000256" key="4">
    <source>
        <dbReference type="ARBA" id="ARBA00022692"/>
    </source>
</evidence>
<keyword evidence="7" id="KW-0496">Mitochondrion</keyword>
<comment type="caution">
    <text evidence="11">The sequence shown here is derived from an EMBL/GenBank/DDBJ whole genome shotgun (WGS) entry which is preliminary data.</text>
</comment>
<dbReference type="PRINTS" id="PR00928">
    <property type="entry name" value="GRAVESDC"/>
</dbReference>
<dbReference type="InterPro" id="IPR002167">
    <property type="entry name" value="GDC-like"/>
</dbReference>
<evidence type="ECO:0000256" key="5">
    <source>
        <dbReference type="ARBA" id="ARBA00022737"/>
    </source>
</evidence>
<dbReference type="PRINTS" id="PR00926">
    <property type="entry name" value="MITOCARRIER"/>
</dbReference>
<dbReference type="AlphaFoldDB" id="A0AAV4Y3J1"/>
<name>A0AAV4Y3J1_CAEEX</name>
<evidence type="ECO:0000256" key="6">
    <source>
        <dbReference type="ARBA" id="ARBA00022792"/>
    </source>
</evidence>
<dbReference type="SUPFAM" id="SSF103506">
    <property type="entry name" value="Mitochondrial carrier"/>
    <property type="match status" value="1"/>
</dbReference>
<keyword evidence="4 9" id="KW-0812">Transmembrane</keyword>
<dbReference type="PROSITE" id="PS50920">
    <property type="entry name" value="SOLCAR"/>
    <property type="match status" value="3"/>
</dbReference>
<sequence length="305" mass="34117">MDSANKKFYFKSFLAGGVASMCAKTSVAPLDRMKILLQGQNKYYKDLGVFSGLKTIVKKEGFLGLFKGNNAQMVRIFPYGAVQFVSFEMYRMILRKYFGQSHFHNFLAGSTAGITAVAITYPLDVVRACLAFQIKGEHVYSGIFDAFSRIIKKEGGMMNLYKGFSPAVIAVIPKIGLSFYSFEKIKYLCLEYAPDVCGQYNSYGEQNLTVFAKLLCGGFAGAVAQIISYPLDTARRKMQLSNLSPHHYGKGLFTTIFLTYSQDGIARGLYRGMTINFLKIPMVAVSFTVYELLKEHFNVNKILHS</sequence>
<proteinExistence type="inferred from homology"/>
<comment type="similarity">
    <text evidence="2 10">Belongs to the mitochondrial carrier (TC 2.A.29) family.</text>
</comment>
<protein>
    <submittedName>
        <fullName evidence="11">Graves disease carrier protein homolog</fullName>
    </submittedName>
</protein>
<feature type="repeat" description="Solcar" evidence="9">
    <location>
        <begin position="100"/>
        <end position="188"/>
    </location>
</feature>
<dbReference type="PANTHER" id="PTHR24089">
    <property type="entry name" value="SOLUTE CARRIER FAMILY 25"/>
    <property type="match status" value="1"/>
</dbReference>
<feature type="repeat" description="Solcar" evidence="9">
    <location>
        <begin position="208"/>
        <end position="296"/>
    </location>
</feature>
<dbReference type="InterPro" id="IPR023395">
    <property type="entry name" value="MCP_dom_sf"/>
</dbReference>
<reference evidence="11 12" key="1">
    <citation type="submission" date="2021-06" db="EMBL/GenBank/DDBJ databases">
        <title>Caerostris extrusa draft genome.</title>
        <authorList>
            <person name="Kono N."/>
            <person name="Arakawa K."/>
        </authorList>
    </citation>
    <scope>NUCLEOTIDE SEQUENCE [LARGE SCALE GENOMIC DNA]</scope>
</reference>
<evidence type="ECO:0000256" key="7">
    <source>
        <dbReference type="ARBA" id="ARBA00023128"/>
    </source>
</evidence>
<dbReference type="Pfam" id="PF00153">
    <property type="entry name" value="Mito_carr"/>
    <property type="match status" value="3"/>
</dbReference>
<keyword evidence="6" id="KW-0999">Mitochondrion inner membrane</keyword>
<evidence type="ECO:0000313" key="12">
    <source>
        <dbReference type="Proteomes" id="UP001054945"/>
    </source>
</evidence>
<dbReference type="GO" id="GO:0005743">
    <property type="term" value="C:mitochondrial inner membrane"/>
    <property type="evidence" value="ECO:0007669"/>
    <property type="project" value="UniProtKB-SubCell"/>
</dbReference>
<evidence type="ECO:0000256" key="3">
    <source>
        <dbReference type="ARBA" id="ARBA00022448"/>
    </source>
</evidence>
<evidence type="ECO:0000256" key="8">
    <source>
        <dbReference type="ARBA" id="ARBA00023136"/>
    </source>
</evidence>
<accession>A0AAV4Y3J1</accession>
<keyword evidence="8 9" id="KW-0472">Membrane</keyword>
<evidence type="ECO:0000256" key="10">
    <source>
        <dbReference type="RuleBase" id="RU000488"/>
    </source>
</evidence>
<evidence type="ECO:0000313" key="11">
    <source>
        <dbReference type="EMBL" id="GIZ00531.1"/>
    </source>
</evidence>
<evidence type="ECO:0000256" key="2">
    <source>
        <dbReference type="ARBA" id="ARBA00006375"/>
    </source>
</evidence>
<comment type="subcellular location">
    <subcellularLocation>
        <location evidence="1">Mitochondrion inner membrane</location>
        <topology evidence="1">Multi-pass membrane protein</topology>
    </subcellularLocation>
</comment>
<dbReference type="GO" id="GO:0055085">
    <property type="term" value="P:transmembrane transport"/>
    <property type="evidence" value="ECO:0007669"/>
    <property type="project" value="InterPro"/>
</dbReference>
<dbReference type="InterPro" id="IPR018108">
    <property type="entry name" value="MCP_transmembrane"/>
</dbReference>
<dbReference type="InterPro" id="IPR002067">
    <property type="entry name" value="MCP"/>
</dbReference>
<organism evidence="11 12">
    <name type="scientific">Caerostris extrusa</name>
    <name type="common">Bark spider</name>
    <name type="synonym">Caerostris bankana</name>
    <dbReference type="NCBI Taxonomy" id="172846"/>
    <lineage>
        <taxon>Eukaryota</taxon>
        <taxon>Metazoa</taxon>
        <taxon>Ecdysozoa</taxon>
        <taxon>Arthropoda</taxon>
        <taxon>Chelicerata</taxon>
        <taxon>Arachnida</taxon>
        <taxon>Araneae</taxon>
        <taxon>Araneomorphae</taxon>
        <taxon>Entelegynae</taxon>
        <taxon>Araneoidea</taxon>
        <taxon>Araneidae</taxon>
        <taxon>Caerostris</taxon>
    </lineage>
</organism>
<evidence type="ECO:0000256" key="1">
    <source>
        <dbReference type="ARBA" id="ARBA00004448"/>
    </source>
</evidence>
<evidence type="ECO:0000256" key="9">
    <source>
        <dbReference type="PROSITE-ProRule" id="PRU00282"/>
    </source>
</evidence>
<gene>
    <name evidence="11" type="primary">Slc25a16</name>
    <name evidence="11" type="ORF">CEXT_26811</name>
</gene>
<dbReference type="EMBL" id="BPLR01018552">
    <property type="protein sequence ID" value="GIZ00531.1"/>
    <property type="molecule type" value="Genomic_DNA"/>
</dbReference>
<keyword evidence="3 10" id="KW-0813">Transport</keyword>
<feature type="repeat" description="Solcar" evidence="9">
    <location>
        <begin position="7"/>
        <end position="93"/>
    </location>
</feature>
<dbReference type="Gene3D" id="1.50.40.10">
    <property type="entry name" value="Mitochondrial carrier domain"/>
    <property type="match status" value="1"/>
</dbReference>
<keyword evidence="5" id="KW-0677">Repeat</keyword>
<dbReference type="Proteomes" id="UP001054945">
    <property type="component" value="Unassembled WGS sequence"/>
</dbReference>